<evidence type="ECO:0000256" key="3">
    <source>
        <dbReference type="ARBA" id="ARBA00012438"/>
    </source>
</evidence>
<dbReference type="SUPFAM" id="SSF55874">
    <property type="entry name" value="ATPase domain of HSP90 chaperone/DNA topoisomerase II/histidine kinase"/>
    <property type="match status" value="1"/>
</dbReference>
<sequence>MKVNQQLILLFVILVGPVFILNWYANTKTEQILKKLVTNAYIELNKQNHLLLNRDIDTIHRVMTTIIQNPQVQQMQASQEDALDRVKLYETTDKLISTFSMGLSGGGANYYYLFVYDPLNQYDFAPVSNSLYKSGGVYFYSDRSKPSWADDAISRKGRGYLKIIDGFGLTSESKTLAYIRAVNSATSGRAIVGVLIATNMEKRLVQSLQTVSLPDNGEIYLTDSNNVVLASTHSSLGETLALPAALGAKVDNDGMASVIEAGFIYVMQASPELNQKLVYRISTEALLKQQNEVKRAIQWISIAYSLFAIVVMAYFWRSLLTPLQRLAGFVRSYEPGRRVPEQDGAKRNDEVGVLIHSVHHLAHRLNSLIEERYVMDIKQKESQLRLLYQQINPHLLYNTLESIYWKSTLEGNSDSAEMIKELSKLMRISLSRGRELITLQEELEHATAYTNLQLKRYEYEFRVRWDVDPEAADALIPKITLQPLIENAIQHGVRNMGEDGLIVVNVRREGDRVIVEVADNGYQKVDFEWLNRIVREPSGESATGYGIHNVYERIQLHYGPEYGIFYSGTPGGGTTATIALPYQASDGQAE</sequence>
<evidence type="ECO:0000313" key="16">
    <source>
        <dbReference type="Proteomes" id="UP000310636"/>
    </source>
</evidence>
<dbReference type="EMBL" id="SSOB01000020">
    <property type="protein sequence ID" value="THF77357.1"/>
    <property type="molecule type" value="Genomic_DNA"/>
</dbReference>
<keyword evidence="6" id="KW-0808">Transferase</keyword>
<dbReference type="PROSITE" id="PS50885">
    <property type="entry name" value="HAMP"/>
    <property type="match status" value="1"/>
</dbReference>
<keyword evidence="9" id="KW-0067">ATP-binding</keyword>
<keyword evidence="11 12" id="KW-0472">Membrane</keyword>
<keyword evidence="4" id="KW-1003">Cell membrane</keyword>
<keyword evidence="5" id="KW-0597">Phosphoprotein</keyword>
<dbReference type="GO" id="GO:0005886">
    <property type="term" value="C:plasma membrane"/>
    <property type="evidence" value="ECO:0007669"/>
    <property type="project" value="UniProtKB-SubCell"/>
</dbReference>
<evidence type="ECO:0000256" key="10">
    <source>
        <dbReference type="ARBA" id="ARBA00023012"/>
    </source>
</evidence>
<dbReference type="InterPro" id="IPR036890">
    <property type="entry name" value="HATPase_C_sf"/>
</dbReference>
<comment type="catalytic activity">
    <reaction evidence="1">
        <text>ATP + protein L-histidine = ADP + protein N-phospho-L-histidine.</text>
        <dbReference type="EC" id="2.7.13.3"/>
    </reaction>
</comment>
<dbReference type="Pfam" id="PF06580">
    <property type="entry name" value="His_kinase"/>
    <property type="match status" value="1"/>
</dbReference>
<feature type="domain" description="HAMP" evidence="14">
    <location>
        <begin position="317"/>
        <end position="370"/>
    </location>
</feature>
<reference evidence="15 16" key="1">
    <citation type="submission" date="2019-04" db="EMBL/GenBank/DDBJ databases">
        <title>Cohnella sp. nov. isolated from preserved vegetables.</title>
        <authorList>
            <person name="Lin S.-Y."/>
            <person name="Hung M.-H."/>
            <person name="Young C.-C."/>
        </authorList>
    </citation>
    <scope>NUCLEOTIDE SEQUENCE [LARGE SCALE GENOMIC DNA]</scope>
    <source>
        <strain evidence="15 16">CC-MHH1044</strain>
    </source>
</reference>
<proteinExistence type="predicted"/>
<feature type="transmembrane region" description="Helical" evidence="12">
    <location>
        <begin position="296"/>
        <end position="316"/>
    </location>
</feature>
<keyword evidence="12" id="KW-0812">Transmembrane</keyword>
<dbReference type="OrthoDB" id="2641683at2"/>
<evidence type="ECO:0000256" key="12">
    <source>
        <dbReference type="SAM" id="Phobius"/>
    </source>
</evidence>
<dbReference type="InterPro" id="IPR010559">
    <property type="entry name" value="Sig_transdc_His_kin_internal"/>
</dbReference>
<evidence type="ECO:0000259" key="13">
    <source>
        <dbReference type="PROSITE" id="PS50109"/>
    </source>
</evidence>
<dbReference type="InterPro" id="IPR005467">
    <property type="entry name" value="His_kinase_dom"/>
</dbReference>
<evidence type="ECO:0000256" key="1">
    <source>
        <dbReference type="ARBA" id="ARBA00000085"/>
    </source>
</evidence>
<evidence type="ECO:0000256" key="11">
    <source>
        <dbReference type="ARBA" id="ARBA00023136"/>
    </source>
</evidence>
<comment type="subcellular location">
    <subcellularLocation>
        <location evidence="2">Cell membrane</location>
        <topology evidence="2">Multi-pass membrane protein</topology>
    </subcellularLocation>
</comment>
<keyword evidence="16" id="KW-1185">Reference proteome</keyword>
<accession>A0A4S4BQW5</accession>
<feature type="domain" description="Histidine kinase" evidence="13">
    <location>
        <begin position="417"/>
        <end position="584"/>
    </location>
</feature>
<evidence type="ECO:0000256" key="5">
    <source>
        <dbReference type="ARBA" id="ARBA00022553"/>
    </source>
</evidence>
<dbReference type="InterPro" id="IPR003594">
    <property type="entry name" value="HATPase_dom"/>
</dbReference>
<gene>
    <name evidence="15" type="ORF">E6C55_16570</name>
</gene>
<evidence type="ECO:0000256" key="8">
    <source>
        <dbReference type="ARBA" id="ARBA00022777"/>
    </source>
</evidence>
<keyword evidence="7" id="KW-0547">Nucleotide-binding</keyword>
<dbReference type="Pfam" id="PF02518">
    <property type="entry name" value="HATPase_c"/>
    <property type="match status" value="1"/>
</dbReference>
<evidence type="ECO:0000259" key="14">
    <source>
        <dbReference type="PROSITE" id="PS50885"/>
    </source>
</evidence>
<feature type="transmembrane region" description="Helical" evidence="12">
    <location>
        <begin position="6"/>
        <end position="25"/>
    </location>
</feature>
<evidence type="ECO:0000256" key="4">
    <source>
        <dbReference type="ARBA" id="ARBA00022475"/>
    </source>
</evidence>
<dbReference type="GO" id="GO:0005524">
    <property type="term" value="F:ATP binding"/>
    <property type="evidence" value="ECO:0007669"/>
    <property type="project" value="UniProtKB-KW"/>
</dbReference>
<comment type="caution">
    <text evidence="15">The sequence shown here is derived from an EMBL/GenBank/DDBJ whole genome shotgun (WGS) entry which is preliminary data.</text>
</comment>
<dbReference type="InterPro" id="IPR003660">
    <property type="entry name" value="HAMP_dom"/>
</dbReference>
<evidence type="ECO:0000256" key="6">
    <source>
        <dbReference type="ARBA" id="ARBA00022679"/>
    </source>
</evidence>
<evidence type="ECO:0000256" key="7">
    <source>
        <dbReference type="ARBA" id="ARBA00022741"/>
    </source>
</evidence>
<evidence type="ECO:0000256" key="9">
    <source>
        <dbReference type="ARBA" id="ARBA00022840"/>
    </source>
</evidence>
<keyword evidence="12" id="KW-1133">Transmembrane helix</keyword>
<dbReference type="Gene3D" id="6.10.340.10">
    <property type="match status" value="1"/>
</dbReference>
<organism evidence="15 16">
    <name type="scientific">Cohnella fermenti</name>
    <dbReference type="NCBI Taxonomy" id="2565925"/>
    <lineage>
        <taxon>Bacteria</taxon>
        <taxon>Bacillati</taxon>
        <taxon>Bacillota</taxon>
        <taxon>Bacilli</taxon>
        <taxon>Bacillales</taxon>
        <taxon>Paenibacillaceae</taxon>
        <taxon>Cohnella</taxon>
    </lineage>
</organism>
<dbReference type="PANTHER" id="PTHR34220:SF7">
    <property type="entry name" value="SENSOR HISTIDINE KINASE YPDA"/>
    <property type="match status" value="1"/>
</dbReference>
<dbReference type="CDD" id="cd06225">
    <property type="entry name" value="HAMP"/>
    <property type="match status" value="1"/>
</dbReference>
<keyword evidence="8 15" id="KW-0418">Kinase</keyword>
<dbReference type="AlphaFoldDB" id="A0A4S4BQW5"/>
<evidence type="ECO:0000313" key="15">
    <source>
        <dbReference type="EMBL" id="THF77357.1"/>
    </source>
</evidence>
<dbReference type="InterPro" id="IPR050640">
    <property type="entry name" value="Bact_2-comp_sensor_kinase"/>
</dbReference>
<dbReference type="Gene3D" id="3.30.565.10">
    <property type="entry name" value="Histidine kinase-like ATPase, C-terminal domain"/>
    <property type="match status" value="1"/>
</dbReference>
<dbReference type="PANTHER" id="PTHR34220">
    <property type="entry name" value="SENSOR HISTIDINE KINASE YPDA"/>
    <property type="match status" value="1"/>
</dbReference>
<dbReference type="EC" id="2.7.13.3" evidence="3"/>
<keyword evidence="10" id="KW-0902">Two-component regulatory system</keyword>
<dbReference type="Proteomes" id="UP000310636">
    <property type="component" value="Unassembled WGS sequence"/>
</dbReference>
<dbReference type="PROSITE" id="PS50109">
    <property type="entry name" value="HIS_KIN"/>
    <property type="match status" value="1"/>
</dbReference>
<protein>
    <recommendedName>
        <fullName evidence="3">histidine kinase</fullName>
        <ecNumber evidence="3">2.7.13.3</ecNumber>
    </recommendedName>
</protein>
<dbReference type="GO" id="GO:0000155">
    <property type="term" value="F:phosphorelay sensor kinase activity"/>
    <property type="evidence" value="ECO:0007669"/>
    <property type="project" value="InterPro"/>
</dbReference>
<name>A0A4S4BQW5_9BACL</name>
<evidence type="ECO:0000256" key="2">
    <source>
        <dbReference type="ARBA" id="ARBA00004651"/>
    </source>
</evidence>